<proteinExistence type="predicted"/>
<keyword evidence="3" id="KW-1185">Reference proteome</keyword>
<protein>
    <recommendedName>
        <fullName evidence="4">PEGA domain-containing protein</fullName>
    </recommendedName>
</protein>
<sequence length="235" mass="26434">MTAIQRGGSRGRGLAVVLMCLSASASMAQRVDKPLDVGGDRPWALGVPRDEQQAAQALFFEGNERLRESVFVEASRNYRRALRHWNHPAIHYNLALALMNLDQPIEVHKHLKAAMGHGPEPLDAGRYEHARSYNALLEKQLAWVDVRCDQEGAVVTLNGQALFTAPGRYQALIRPGMHSIVAFKDGYLPTEKRQPLLPGEKAELHLELFTEDEVIRYRRRWSAWIPWTVLGVGVV</sequence>
<dbReference type="SUPFAM" id="SSF48452">
    <property type="entry name" value="TPR-like"/>
    <property type="match status" value="1"/>
</dbReference>
<feature type="chain" id="PRO_5021797669" description="PEGA domain-containing protein" evidence="1">
    <location>
        <begin position="29"/>
        <end position="235"/>
    </location>
</feature>
<comment type="caution">
    <text evidence="2">The sequence shown here is derived from an EMBL/GenBank/DDBJ whole genome shotgun (WGS) entry which is preliminary data.</text>
</comment>
<feature type="signal peptide" evidence="1">
    <location>
        <begin position="1"/>
        <end position="28"/>
    </location>
</feature>
<evidence type="ECO:0000313" key="3">
    <source>
        <dbReference type="Proteomes" id="UP000315369"/>
    </source>
</evidence>
<feature type="non-terminal residue" evidence="2">
    <location>
        <position position="235"/>
    </location>
</feature>
<dbReference type="Proteomes" id="UP000315369">
    <property type="component" value="Unassembled WGS sequence"/>
</dbReference>
<reference evidence="2 3" key="1">
    <citation type="submission" date="2019-06" db="EMBL/GenBank/DDBJ databases">
        <authorList>
            <person name="Livingstone P."/>
            <person name="Whitworth D."/>
        </authorList>
    </citation>
    <scope>NUCLEOTIDE SEQUENCE [LARGE SCALE GENOMIC DNA]</scope>
    <source>
        <strain evidence="2 3">AM401</strain>
    </source>
</reference>
<dbReference type="EMBL" id="VIFM01000129">
    <property type="protein sequence ID" value="TQF12664.1"/>
    <property type="molecule type" value="Genomic_DNA"/>
</dbReference>
<evidence type="ECO:0008006" key="4">
    <source>
        <dbReference type="Google" id="ProtNLM"/>
    </source>
</evidence>
<organism evidence="2 3">
    <name type="scientific">Myxococcus llanfairpwllgwyngyllgogerychwyrndrobwllllantysiliogogogochensis</name>
    <dbReference type="NCBI Taxonomy" id="2590453"/>
    <lineage>
        <taxon>Bacteria</taxon>
        <taxon>Pseudomonadati</taxon>
        <taxon>Myxococcota</taxon>
        <taxon>Myxococcia</taxon>
        <taxon>Myxococcales</taxon>
        <taxon>Cystobacterineae</taxon>
        <taxon>Myxococcaceae</taxon>
        <taxon>Myxococcus</taxon>
    </lineage>
</organism>
<keyword evidence="1" id="KW-0732">Signal</keyword>
<accession>A0A540WW69</accession>
<evidence type="ECO:0000313" key="2">
    <source>
        <dbReference type="EMBL" id="TQF12664.1"/>
    </source>
</evidence>
<name>A0A540WW69_9BACT</name>
<dbReference type="InterPro" id="IPR011990">
    <property type="entry name" value="TPR-like_helical_dom_sf"/>
</dbReference>
<dbReference type="AlphaFoldDB" id="A0A540WW69"/>
<gene>
    <name evidence="2" type="ORF">FJV41_27760</name>
</gene>
<dbReference type="Gene3D" id="1.25.40.10">
    <property type="entry name" value="Tetratricopeptide repeat domain"/>
    <property type="match status" value="1"/>
</dbReference>
<evidence type="ECO:0000256" key="1">
    <source>
        <dbReference type="SAM" id="SignalP"/>
    </source>
</evidence>